<protein>
    <submittedName>
        <fullName evidence="1">Proteins of 100 residues with WXG</fullName>
    </submittedName>
</protein>
<dbReference type="InterPro" id="IPR036689">
    <property type="entry name" value="ESAT-6-like_sf"/>
</dbReference>
<dbReference type="InterPro" id="IPR010310">
    <property type="entry name" value="T7SS_ESAT-6-like"/>
</dbReference>
<dbReference type="STRING" id="546364.SAMN04489730_7589"/>
<evidence type="ECO:0000313" key="2">
    <source>
        <dbReference type="Proteomes" id="UP000182740"/>
    </source>
</evidence>
<dbReference type="SUPFAM" id="SSF140453">
    <property type="entry name" value="EsxAB dimer-like"/>
    <property type="match status" value="1"/>
</dbReference>
<gene>
    <name evidence="1" type="ORF">SAMN04489730_7589</name>
</gene>
<organism evidence="1 2">
    <name type="scientific">Amycolatopsis australiensis</name>
    <dbReference type="NCBI Taxonomy" id="546364"/>
    <lineage>
        <taxon>Bacteria</taxon>
        <taxon>Bacillati</taxon>
        <taxon>Actinomycetota</taxon>
        <taxon>Actinomycetes</taxon>
        <taxon>Pseudonocardiales</taxon>
        <taxon>Pseudonocardiaceae</taxon>
        <taxon>Amycolatopsis</taxon>
    </lineage>
</organism>
<dbReference type="EMBL" id="FPJG01000006">
    <property type="protein sequence ID" value="SFW90498.1"/>
    <property type="molecule type" value="Genomic_DNA"/>
</dbReference>
<keyword evidence="2" id="KW-1185">Reference proteome</keyword>
<dbReference type="Proteomes" id="UP000182740">
    <property type="component" value="Unassembled WGS sequence"/>
</dbReference>
<dbReference type="OrthoDB" id="3598696at2"/>
<reference evidence="2" key="1">
    <citation type="submission" date="2016-11" db="EMBL/GenBank/DDBJ databases">
        <authorList>
            <person name="Varghese N."/>
            <person name="Submissions S."/>
        </authorList>
    </citation>
    <scope>NUCLEOTIDE SEQUENCE [LARGE SCALE GENOMIC DNA]</scope>
    <source>
        <strain evidence="2">DSM 44671</strain>
    </source>
</reference>
<dbReference type="AlphaFoldDB" id="A0A1K1T1Q0"/>
<dbReference type="Pfam" id="PF06013">
    <property type="entry name" value="WXG100"/>
    <property type="match status" value="1"/>
</dbReference>
<sequence length="454" mass="46837">MRGSGVVDASGVVSSVLSGYRRVLAECRRRVTGDPGALSAASQRVAAQASTVSREADEIGESAKNLHADWDGDACTAFAAAAGKLGEELADAAAELGDQANRLSIAARLVQSAEAAVDSVIAQFDQYAAQLTAQARAVNSASVGAFIQAARQLGEQSAEAAREVVDEFSDALAELFPPEGVGRLEHELGKWARGPLHWLNGEPLDGRKRPRTVPSWFGNSGWKKLTWDGLEGTRAPKKADTPFGQPEPEGVKQKLARNTEITYYKFQHDQDGWSPEYDGKITSKGWDAGASGHAELAAFHGELEAKKEWGVAEAHANGTAFAGGEVSASGTIGAHGFGGHVNAFAGGKVEGEVAADVAGIGVGANGTLQYGLGAQLDAQAVYDAGHIKVNFKAGAALGLGLGVGAKIDIDLPKLGHTIGEYGGAAVDVVGHAASDAAEAVASAWDDAVAYVGSW</sequence>
<dbReference type="RefSeq" id="WP_072480740.1">
    <property type="nucleotide sequence ID" value="NZ_FPJG01000006.1"/>
</dbReference>
<proteinExistence type="predicted"/>
<evidence type="ECO:0000313" key="1">
    <source>
        <dbReference type="EMBL" id="SFW90498.1"/>
    </source>
</evidence>
<name>A0A1K1T1Q0_9PSEU</name>
<dbReference type="Gene3D" id="1.10.287.1060">
    <property type="entry name" value="ESAT-6-like"/>
    <property type="match status" value="1"/>
</dbReference>
<accession>A0A1K1T1Q0</accession>